<evidence type="ECO:0000256" key="3">
    <source>
        <dbReference type="ARBA" id="ARBA00022833"/>
    </source>
</evidence>
<evidence type="ECO:0000313" key="8">
    <source>
        <dbReference type="Proteomes" id="UP000291020"/>
    </source>
</evidence>
<dbReference type="Proteomes" id="UP000291020">
    <property type="component" value="Unassembled WGS sequence"/>
</dbReference>
<dbReference type="InterPro" id="IPR050143">
    <property type="entry name" value="TRIM/RBCC"/>
</dbReference>
<dbReference type="InterPro" id="IPR013083">
    <property type="entry name" value="Znf_RING/FYVE/PHD"/>
</dbReference>
<keyword evidence="3" id="KW-0862">Zinc</keyword>
<reference evidence="7" key="2">
    <citation type="submission" date="2025-08" db="UniProtKB">
        <authorList>
            <consortium name="Ensembl"/>
        </authorList>
    </citation>
    <scope>IDENTIFICATION</scope>
</reference>
<dbReference type="AlphaFoldDB" id="A0A452H3H3"/>
<dbReference type="SUPFAM" id="SSF57850">
    <property type="entry name" value="RING/U-box"/>
    <property type="match status" value="1"/>
</dbReference>
<dbReference type="InterPro" id="IPR001841">
    <property type="entry name" value="Znf_RING"/>
</dbReference>
<dbReference type="Pfam" id="PF15227">
    <property type="entry name" value="zf-C3HC4_4"/>
    <property type="match status" value="1"/>
</dbReference>
<accession>A0A452H3H3</accession>
<reference evidence="8" key="1">
    <citation type="journal article" date="2017" name="PLoS ONE">
        <title>The Agassiz's desert tortoise genome provides a resource for the conservation of a threatened species.</title>
        <authorList>
            <person name="Tollis M."/>
            <person name="DeNardo D.F."/>
            <person name="Cornelius J.A."/>
            <person name="Dolby G.A."/>
            <person name="Edwards T."/>
            <person name="Henen B.T."/>
            <person name="Karl A.E."/>
            <person name="Murphy R.W."/>
            <person name="Kusumi K."/>
        </authorList>
    </citation>
    <scope>NUCLEOTIDE SEQUENCE [LARGE SCALE GENOMIC DNA]</scope>
</reference>
<feature type="region of interest" description="Disordered" evidence="5">
    <location>
        <begin position="78"/>
        <end position="114"/>
    </location>
</feature>
<keyword evidence="1" id="KW-0479">Metal-binding</keyword>
<evidence type="ECO:0000256" key="5">
    <source>
        <dbReference type="SAM" id="MobiDB-lite"/>
    </source>
</evidence>
<dbReference type="PANTHER" id="PTHR24103">
    <property type="entry name" value="E3 UBIQUITIN-PROTEIN LIGASE TRIM"/>
    <property type="match status" value="1"/>
</dbReference>
<evidence type="ECO:0000256" key="2">
    <source>
        <dbReference type="ARBA" id="ARBA00022771"/>
    </source>
</evidence>
<evidence type="ECO:0000256" key="4">
    <source>
        <dbReference type="PROSITE-ProRule" id="PRU00175"/>
    </source>
</evidence>
<dbReference type="CDD" id="cd16594">
    <property type="entry name" value="RING-HC_TRIM7-like_C-IV"/>
    <property type="match status" value="1"/>
</dbReference>
<dbReference type="PROSITE" id="PS00518">
    <property type="entry name" value="ZF_RING_1"/>
    <property type="match status" value="1"/>
</dbReference>
<dbReference type="STRING" id="38772.ENSGAGP00000008974"/>
<dbReference type="InterPro" id="IPR017907">
    <property type="entry name" value="Znf_RING_CS"/>
</dbReference>
<dbReference type="GO" id="GO:0008270">
    <property type="term" value="F:zinc ion binding"/>
    <property type="evidence" value="ECO:0007669"/>
    <property type="project" value="UniProtKB-KW"/>
</dbReference>
<dbReference type="SMART" id="SM00184">
    <property type="entry name" value="RING"/>
    <property type="match status" value="1"/>
</dbReference>
<dbReference type="Ensembl" id="ENSGAGT00000010308.1">
    <property type="protein sequence ID" value="ENSGAGP00000008974.1"/>
    <property type="gene ID" value="ENSGAGG00000007092.1"/>
</dbReference>
<feature type="compositionally biased region" description="Basic and acidic residues" evidence="5">
    <location>
        <begin position="96"/>
        <end position="114"/>
    </location>
</feature>
<name>A0A452H3H3_9SAUR</name>
<keyword evidence="8" id="KW-1185">Reference proteome</keyword>
<evidence type="ECO:0000256" key="1">
    <source>
        <dbReference type="ARBA" id="ARBA00022723"/>
    </source>
</evidence>
<sequence length="114" mass="12772">YPIRGASCPICGEYFKDPVVIDCGHSFCRACISQCWEGLDTSFFCPQCRETADQRNLRPNRPLANVLELAKPSLAGIRQQVPQSLSSSLSCHRRGREGGKDAPSKCCRRMERHD</sequence>
<evidence type="ECO:0000259" key="6">
    <source>
        <dbReference type="PROSITE" id="PS50089"/>
    </source>
</evidence>
<organism evidence="7 8">
    <name type="scientific">Gopherus agassizii</name>
    <name type="common">Agassiz's desert tortoise</name>
    <dbReference type="NCBI Taxonomy" id="38772"/>
    <lineage>
        <taxon>Eukaryota</taxon>
        <taxon>Metazoa</taxon>
        <taxon>Chordata</taxon>
        <taxon>Craniata</taxon>
        <taxon>Vertebrata</taxon>
        <taxon>Euteleostomi</taxon>
        <taxon>Archelosauria</taxon>
        <taxon>Testudinata</taxon>
        <taxon>Testudines</taxon>
        <taxon>Cryptodira</taxon>
        <taxon>Durocryptodira</taxon>
        <taxon>Testudinoidea</taxon>
        <taxon>Testudinidae</taxon>
        <taxon>Gopherus</taxon>
    </lineage>
</organism>
<protein>
    <recommendedName>
        <fullName evidence="6">RING-type domain-containing protein</fullName>
    </recommendedName>
</protein>
<reference evidence="7" key="3">
    <citation type="submission" date="2025-09" db="UniProtKB">
        <authorList>
            <consortium name="Ensembl"/>
        </authorList>
    </citation>
    <scope>IDENTIFICATION</scope>
</reference>
<proteinExistence type="predicted"/>
<feature type="domain" description="RING-type" evidence="6">
    <location>
        <begin position="8"/>
        <end position="49"/>
    </location>
</feature>
<dbReference type="Gene3D" id="3.30.40.10">
    <property type="entry name" value="Zinc/RING finger domain, C3HC4 (zinc finger)"/>
    <property type="match status" value="1"/>
</dbReference>
<evidence type="ECO:0000313" key="7">
    <source>
        <dbReference type="Ensembl" id="ENSGAGP00000008974.1"/>
    </source>
</evidence>
<dbReference type="PROSITE" id="PS50089">
    <property type="entry name" value="ZF_RING_2"/>
    <property type="match status" value="1"/>
</dbReference>
<keyword evidence="2 4" id="KW-0863">Zinc-finger</keyword>